<feature type="compositionally biased region" description="Acidic residues" evidence="2">
    <location>
        <begin position="472"/>
        <end position="482"/>
    </location>
</feature>
<protein>
    <submittedName>
        <fullName evidence="3">Uncharacterized protein</fullName>
    </submittedName>
</protein>
<reference evidence="3 4" key="1">
    <citation type="submission" date="2024-11" db="EMBL/GenBank/DDBJ databases">
        <title>Chromosome-level genome assembly of the freshwater bivalve Anodonta woodiana.</title>
        <authorList>
            <person name="Chen X."/>
        </authorList>
    </citation>
    <scope>NUCLEOTIDE SEQUENCE [LARGE SCALE GENOMIC DNA]</scope>
    <source>
        <strain evidence="3">MN2024</strain>
        <tissue evidence="3">Gills</tissue>
    </source>
</reference>
<name>A0ABD3URR9_SINWO</name>
<keyword evidence="4" id="KW-1185">Reference proteome</keyword>
<evidence type="ECO:0000256" key="1">
    <source>
        <dbReference type="SAM" id="Coils"/>
    </source>
</evidence>
<feature type="region of interest" description="Disordered" evidence="2">
    <location>
        <begin position="464"/>
        <end position="487"/>
    </location>
</feature>
<dbReference type="Proteomes" id="UP001634394">
    <property type="component" value="Unassembled WGS sequence"/>
</dbReference>
<feature type="region of interest" description="Disordered" evidence="2">
    <location>
        <begin position="106"/>
        <end position="232"/>
    </location>
</feature>
<dbReference type="AlphaFoldDB" id="A0ABD3URR9"/>
<feature type="coiled-coil region" evidence="1">
    <location>
        <begin position="41"/>
        <end position="99"/>
    </location>
</feature>
<dbReference type="EMBL" id="JBJQND010000015">
    <property type="protein sequence ID" value="KAL3852184.1"/>
    <property type="molecule type" value="Genomic_DNA"/>
</dbReference>
<gene>
    <name evidence="3" type="ORF">ACJMK2_015858</name>
</gene>
<evidence type="ECO:0000256" key="2">
    <source>
        <dbReference type="SAM" id="MobiDB-lite"/>
    </source>
</evidence>
<organism evidence="3 4">
    <name type="scientific">Sinanodonta woodiana</name>
    <name type="common">Chinese pond mussel</name>
    <name type="synonym">Anodonta woodiana</name>
    <dbReference type="NCBI Taxonomy" id="1069815"/>
    <lineage>
        <taxon>Eukaryota</taxon>
        <taxon>Metazoa</taxon>
        <taxon>Spiralia</taxon>
        <taxon>Lophotrochozoa</taxon>
        <taxon>Mollusca</taxon>
        <taxon>Bivalvia</taxon>
        <taxon>Autobranchia</taxon>
        <taxon>Heteroconchia</taxon>
        <taxon>Palaeoheterodonta</taxon>
        <taxon>Unionida</taxon>
        <taxon>Unionoidea</taxon>
        <taxon>Unionidae</taxon>
        <taxon>Unioninae</taxon>
        <taxon>Sinanodonta</taxon>
    </lineage>
</organism>
<feature type="compositionally biased region" description="Polar residues" evidence="2">
    <location>
        <begin position="174"/>
        <end position="232"/>
    </location>
</feature>
<keyword evidence="1" id="KW-0175">Coiled coil</keyword>
<feature type="region of interest" description="Disordered" evidence="2">
    <location>
        <begin position="252"/>
        <end position="315"/>
    </location>
</feature>
<feature type="compositionally biased region" description="Polar residues" evidence="2">
    <location>
        <begin position="291"/>
        <end position="300"/>
    </location>
</feature>
<evidence type="ECO:0000313" key="4">
    <source>
        <dbReference type="Proteomes" id="UP001634394"/>
    </source>
</evidence>
<feature type="compositionally biased region" description="Polar residues" evidence="2">
    <location>
        <begin position="117"/>
        <end position="133"/>
    </location>
</feature>
<comment type="caution">
    <text evidence="3">The sequence shown here is derived from an EMBL/GenBank/DDBJ whole genome shotgun (WGS) entry which is preliminary data.</text>
</comment>
<evidence type="ECO:0000313" key="3">
    <source>
        <dbReference type="EMBL" id="KAL3852184.1"/>
    </source>
</evidence>
<accession>A0ABD3URR9</accession>
<proteinExistence type="predicted"/>
<sequence length="537" mass="59230">MSHGIFQLTGADNTGESTMSKSQLLHSSDGEFDTAIQGMDLKSLLETISMLQKEMAREQENFNSLNRELAGHKKNSGQYKQISHELTQSQERLTQLMNRSMKCFAQQGNHHQGKPKSGSTIPRKNSVTSSSKPETLVQVVRSNSMHETRELKAVSIPDVDPSNDAVNPVLLSVPSATDTSSANPSASPIQNQSAGQITVNSVNGHSDISVNKSNKKNAGTDSDYSTNASSWQNSSKTILNNVVSDGHSYKLQNQSKNTEDSHTGPLANGTKESASHASPEGILSKQESTHHIAQSHTNITIKKPASASSDTRDIQRRVDKAQNMLFRSMDTRNPVDLNQQTQKVNLLAEIKTFDKELKPTTTRSGTATLTELKPHSGEDKTADGRNKLFSEIKLKKVSTNNETKFVEKVKSIEIENSNTLSMSTREKENKISELVCAQLSLEPEVEPSSKLAGQREITLINEQHELQMEESSSSEENEEEEEEKAKEKFITEVKLSSMPDAYAIAQTLGEYSLKCISLKCVQNNIVEFGELYPFILC</sequence>